<evidence type="ECO:0000313" key="7">
    <source>
        <dbReference type="EMBL" id="MXR52835.1"/>
    </source>
</evidence>
<dbReference type="OrthoDB" id="3369at2157"/>
<dbReference type="SMART" id="SM00387">
    <property type="entry name" value="HATPase_c"/>
    <property type="match status" value="1"/>
</dbReference>
<dbReference type="Gene3D" id="3.30.450.20">
    <property type="entry name" value="PAS domain"/>
    <property type="match status" value="1"/>
</dbReference>
<dbReference type="CDD" id="cd00130">
    <property type="entry name" value="PAS"/>
    <property type="match status" value="1"/>
</dbReference>
<dbReference type="InterPro" id="IPR001610">
    <property type="entry name" value="PAC"/>
</dbReference>
<dbReference type="AlphaFoldDB" id="A0A6B0T430"/>
<accession>A0A6B0T430</accession>
<protein>
    <submittedName>
        <fullName evidence="7">PAS domain S-box protein</fullName>
    </submittedName>
</protein>
<proteinExistence type="predicted"/>
<dbReference type="PROSITE" id="PS50113">
    <property type="entry name" value="PAC"/>
    <property type="match status" value="1"/>
</dbReference>
<evidence type="ECO:0000259" key="6">
    <source>
        <dbReference type="PROSITE" id="PS50113"/>
    </source>
</evidence>
<name>A0A6B0T430_9EURY</name>
<feature type="domain" description="Histidine kinase" evidence="4">
    <location>
        <begin position="156"/>
        <end position="364"/>
    </location>
</feature>
<dbReference type="InterPro" id="IPR003594">
    <property type="entry name" value="HATPase_dom"/>
</dbReference>
<evidence type="ECO:0000256" key="1">
    <source>
        <dbReference type="ARBA" id="ARBA00022630"/>
    </source>
</evidence>
<organism evidence="7 8">
    <name type="scientific">Halovenus carboxidivorans</name>
    <dbReference type="NCBI Taxonomy" id="2692199"/>
    <lineage>
        <taxon>Archaea</taxon>
        <taxon>Methanobacteriati</taxon>
        <taxon>Methanobacteriota</taxon>
        <taxon>Stenosarchaea group</taxon>
        <taxon>Halobacteria</taxon>
        <taxon>Halobacteriales</taxon>
        <taxon>Haloarculaceae</taxon>
        <taxon>Halovenus</taxon>
    </lineage>
</organism>
<dbReference type="EMBL" id="WUUT01000006">
    <property type="protein sequence ID" value="MXR52835.1"/>
    <property type="molecule type" value="Genomic_DNA"/>
</dbReference>
<feature type="domain" description="PAC" evidence="6">
    <location>
        <begin position="93"/>
        <end position="145"/>
    </location>
</feature>
<dbReference type="InterPro" id="IPR035965">
    <property type="entry name" value="PAS-like_dom_sf"/>
</dbReference>
<dbReference type="PRINTS" id="PR00344">
    <property type="entry name" value="BCTRLSENSOR"/>
</dbReference>
<evidence type="ECO:0000313" key="8">
    <source>
        <dbReference type="Proteomes" id="UP000466535"/>
    </source>
</evidence>
<dbReference type="InterPro" id="IPR036890">
    <property type="entry name" value="HATPase_C_sf"/>
</dbReference>
<dbReference type="Proteomes" id="UP000466535">
    <property type="component" value="Unassembled WGS sequence"/>
</dbReference>
<dbReference type="PANTHER" id="PTHR47429">
    <property type="entry name" value="PROTEIN TWIN LOV 1"/>
    <property type="match status" value="1"/>
</dbReference>
<gene>
    <name evidence="7" type="ORF">GRX03_14620</name>
</gene>
<dbReference type="Pfam" id="PF02518">
    <property type="entry name" value="HATPase_c"/>
    <property type="match status" value="1"/>
</dbReference>
<keyword evidence="8" id="KW-1185">Reference proteome</keyword>
<reference evidence="7 8" key="1">
    <citation type="submission" date="2019-12" db="EMBL/GenBank/DDBJ databases">
        <title>Isolation and characterization of three novel carbon monoxide-oxidizing members of Halobacteria from salione crusts and soils.</title>
        <authorList>
            <person name="Myers M.R."/>
            <person name="King G.M."/>
        </authorList>
    </citation>
    <scope>NUCLEOTIDE SEQUENCE [LARGE SCALE GENOMIC DNA]</scope>
    <source>
        <strain evidence="7 8">WSH3</strain>
    </source>
</reference>
<dbReference type="RefSeq" id="WP_159764968.1">
    <property type="nucleotide sequence ID" value="NZ_WUUT01000006.1"/>
</dbReference>
<dbReference type="SUPFAM" id="SSF55874">
    <property type="entry name" value="ATPase domain of HSP90 chaperone/DNA topoisomerase II/histidine kinase"/>
    <property type="match status" value="1"/>
</dbReference>
<dbReference type="GO" id="GO:0016772">
    <property type="term" value="F:transferase activity, transferring phosphorus-containing groups"/>
    <property type="evidence" value="ECO:0007669"/>
    <property type="project" value="InterPro"/>
</dbReference>
<dbReference type="InterPro" id="IPR005467">
    <property type="entry name" value="His_kinase_dom"/>
</dbReference>
<dbReference type="Pfam" id="PF13426">
    <property type="entry name" value="PAS_9"/>
    <property type="match status" value="1"/>
</dbReference>
<dbReference type="NCBIfam" id="TIGR00229">
    <property type="entry name" value="sensory_box"/>
    <property type="match status" value="1"/>
</dbReference>
<keyword evidence="1" id="KW-0285">Flavoprotein</keyword>
<dbReference type="SUPFAM" id="SSF55785">
    <property type="entry name" value="PYP-like sensor domain (PAS domain)"/>
    <property type="match status" value="1"/>
</dbReference>
<evidence type="ECO:0000259" key="4">
    <source>
        <dbReference type="PROSITE" id="PS50109"/>
    </source>
</evidence>
<sequence>MSETGDEVSDLIDRVSEIELKLQAIEQAPLGITIADLRQDDEPLIYVNDGFEEITGYDSEEMLGRNCRFLQGPETAEEPVARMREAIENEEAVRVELRNYRKNGEQFWSEVTLAPLHTENGEVTHYVGFQQDITRRKEYEETLEQQRDDLGVLNEMVRHDIRNDLQVALASMELLQAGEGDDEQITAAIESIQQAIGLTNIARELAEVMLDTETDHHPIELRSVLLSEVEDVRSTAPDATITVAGTVPSVRVRANELLGSVFRNLLTNALKHGEQSAPTVQLSAAVSDGEVIVTVDDNGPGVPEDARERLFDRGWTGASDGGTGMGLHIVERVVESYGGTVALADEENTGLGGASFVVRLPVADSD</sequence>
<dbReference type="InterPro" id="IPR000700">
    <property type="entry name" value="PAS-assoc_C"/>
</dbReference>
<dbReference type="SMART" id="SM00086">
    <property type="entry name" value="PAC"/>
    <property type="match status" value="1"/>
</dbReference>
<comment type="caution">
    <text evidence="7">The sequence shown here is derived from an EMBL/GenBank/DDBJ whole genome shotgun (WGS) entry which is preliminary data.</text>
</comment>
<dbReference type="PROSITE" id="PS50109">
    <property type="entry name" value="HIS_KIN"/>
    <property type="match status" value="1"/>
</dbReference>
<evidence type="ECO:0000256" key="3">
    <source>
        <dbReference type="ARBA" id="ARBA00022991"/>
    </source>
</evidence>
<dbReference type="InterPro" id="IPR000014">
    <property type="entry name" value="PAS"/>
</dbReference>
<keyword evidence="2" id="KW-0288">FMN</keyword>
<dbReference type="InterPro" id="IPR004358">
    <property type="entry name" value="Sig_transdc_His_kin-like_C"/>
</dbReference>
<dbReference type="PROSITE" id="PS50112">
    <property type="entry name" value="PAS"/>
    <property type="match status" value="1"/>
</dbReference>
<dbReference type="SMART" id="SM00091">
    <property type="entry name" value="PAS"/>
    <property type="match status" value="1"/>
</dbReference>
<evidence type="ECO:0000259" key="5">
    <source>
        <dbReference type="PROSITE" id="PS50112"/>
    </source>
</evidence>
<feature type="domain" description="PAS" evidence="5">
    <location>
        <begin position="23"/>
        <end position="90"/>
    </location>
</feature>
<dbReference type="Gene3D" id="3.30.565.10">
    <property type="entry name" value="Histidine kinase-like ATPase, C-terminal domain"/>
    <property type="match status" value="1"/>
</dbReference>
<keyword evidence="3" id="KW-0157">Chromophore</keyword>
<evidence type="ECO:0000256" key="2">
    <source>
        <dbReference type="ARBA" id="ARBA00022643"/>
    </source>
</evidence>
<dbReference type="PANTHER" id="PTHR47429:SF2">
    <property type="entry name" value="PROTEIN TWIN LOV 1"/>
    <property type="match status" value="1"/>
</dbReference>